<keyword evidence="4 9" id="KW-0863">Zinc-finger</keyword>
<dbReference type="Pfam" id="PF00096">
    <property type="entry name" value="zf-C2H2"/>
    <property type="match status" value="4"/>
</dbReference>
<evidence type="ECO:0000259" key="11">
    <source>
        <dbReference type="PROSITE" id="PS50157"/>
    </source>
</evidence>
<gene>
    <name evidence="13" type="primary">LOC105265380</name>
</gene>
<evidence type="ECO:0000256" key="6">
    <source>
        <dbReference type="ARBA" id="ARBA00023015"/>
    </source>
</evidence>
<organism evidence="12 13">
    <name type="scientific">Fopius arisanus</name>
    <dbReference type="NCBI Taxonomy" id="64838"/>
    <lineage>
        <taxon>Eukaryota</taxon>
        <taxon>Metazoa</taxon>
        <taxon>Ecdysozoa</taxon>
        <taxon>Arthropoda</taxon>
        <taxon>Hexapoda</taxon>
        <taxon>Insecta</taxon>
        <taxon>Pterygota</taxon>
        <taxon>Neoptera</taxon>
        <taxon>Endopterygota</taxon>
        <taxon>Hymenoptera</taxon>
        <taxon>Apocrita</taxon>
        <taxon>Ichneumonoidea</taxon>
        <taxon>Braconidae</taxon>
        <taxon>Opiinae</taxon>
        <taxon>Fopius</taxon>
    </lineage>
</organism>
<evidence type="ECO:0000256" key="9">
    <source>
        <dbReference type="PROSITE-ProRule" id="PRU00042"/>
    </source>
</evidence>
<evidence type="ECO:0000256" key="2">
    <source>
        <dbReference type="ARBA" id="ARBA00022723"/>
    </source>
</evidence>
<feature type="domain" description="C2H2-type" evidence="11">
    <location>
        <begin position="224"/>
        <end position="251"/>
    </location>
</feature>
<dbReference type="Pfam" id="PF13465">
    <property type="entry name" value="zf-H2C2_2"/>
    <property type="match status" value="1"/>
</dbReference>
<dbReference type="GO" id="GO:0005634">
    <property type="term" value="C:nucleus"/>
    <property type="evidence" value="ECO:0007669"/>
    <property type="project" value="UniProtKB-SubCell"/>
</dbReference>
<dbReference type="SUPFAM" id="SSF57667">
    <property type="entry name" value="beta-beta-alpha zinc fingers"/>
    <property type="match status" value="3"/>
</dbReference>
<keyword evidence="8" id="KW-0539">Nucleus</keyword>
<dbReference type="PANTHER" id="PTHR16515:SF66">
    <property type="entry name" value="C2H2-TYPE DOMAIN-CONTAINING PROTEIN"/>
    <property type="match status" value="1"/>
</dbReference>
<dbReference type="GO" id="GO:0006357">
    <property type="term" value="P:regulation of transcription by RNA polymerase II"/>
    <property type="evidence" value="ECO:0007669"/>
    <property type="project" value="UniProtKB-ARBA"/>
</dbReference>
<name>A0A9R1T1R2_9HYME</name>
<keyword evidence="7" id="KW-0804">Transcription</keyword>
<reference evidence="13" key="1">
    <citation type="submission" date="2025-08" db="UniProtKB">
        <authorList>
            <consortium name="RefSeq"/>
        </authorList>
    </citation>
    <scope>IDENTIFICATION</scope>
    <source>
        <strain evidence="13">USDA-PBARC FA_bdor</strain>
        <tissue evidence="13">Whole organism</tissue>
    </source>
</reference>
<dbReference type="Proteomes" id="UP000694866">
    <property type="component" value="Unplaced"/>
</dbReference>
<dbReference type="OrthoDB" id="6334211at2759"/>
<dbReference type="KEGG" id="fas:105265380"/>
<keyword evidence="2" id="KW-0479">Metal-binding</keyword>
<dbReference type="SMART" id="SM00355">
    <property type="entry name" value="ZnF_C2H2"/>
    <property type="match status" value="7"/>
</dbReference>
<evidence type="ECO:0000256" key="7">
    <source>
        <dbReference type="ARBA" id="ARBA00023163"/>
    </source>
</evidence>
<keyword evidence="3" id="KW-0677">Repeat</keyword>
<dbReference type="RefSeq" id="XP_011301138.1">
    <property type="nucleotide sequence ID" value="XM_011302836.1"/>
</dbReference>
<evidence type="ECO:0000256" key="8">
    <source>
        <dbReference type="ARBA" id="ARBA00023242"/>
    </source>
</evidence>
<comment type="subcellular location">
    <subcellularLocation>
        <location evidence="1">Nucleus</location>
    </subcellularLocation>
</comment>
<feature type="region of interest" description="Disordered" evidence="10">
    <location>
        <begin position="116"/>
        <end position="194"/>
    </location>
</feature>
<sequence length="449" mass="51591">MTSPTSSELMCLVCRSSLEISSSINIFYTSLPRSGELLASFVLGTIRPSVTDLQSSYLCPQCYNLFQMLEQAQCTVTNIQNEILKTYASNDTSHLKKNEIQQEEISAIDNHVYSTPQPQDFGRFNHEDHLTGTNNIPPDESQRDSQSSLNLPEIPNNLRTNGFSLIEESPKDNRNLEDKEKLKKPGRKSLEKSPKYSCSICDKKWKTPGELKTHIVSHSSIRPYMCEKCGQAYKHKHALKVHIGMHNGINPFKCSFCDKCFTQKGALRRHLPMHTGEMPYQCDLCGKRFIHHTSYNMHVLSHTGKKSYQCHICNATLLSTSHLKRHMRVHTGEKPFSCDVCGKRFAERYNLCAHQKIHDAGERMTNCSEIHSYRCDQCDEILDAREALDNHVEQYHFVSVTQQNNLKTRKSNWQQFNLDSNKIATQDNYKDLDVIIRNTYQESFNVETI</sequence>
<dbReference type="PANTHER" id="PTHR16515">
    <property type="entry name" value="PR DOMAIN ZINC FINGER PROTEIN"/>
    <property type="match status" value="1"/>
</dbReference>
<feature type="domain" description="C2H2-type" evidence="11">
    <location>
        <begin position="280"/>
        <end position="307"/>
    </location>
</feature>
<evidence type="ECO:0000313" key="12">
    <source>
        <dbReference type="Proteomes" id="UP000694866"/>
    </source>
</evidence>
<dbReference type="PROSITE" id="PS50157">
    <property type="entry name" value="ZINC_FINGER_C2H2_2"/>
    <property type="match status" value="6"/>
</dbReference>
<evidence type="ECO:0000256" key="10">
    <source>
        <dbReference type="SAM" id="MobiDB-lite"/>
    </source>
</evidence>
<protein>
    <submittedName>
        <fullName evidence="13">Zinc finger protein 665-like</fullName>
    </submittedName>
</protein>
<feature type="domain" description="C2H2-type" evidence="11">
    <location>
        <begin position="308"/>
        <end position="335"/>
    </location>
</feature>
<keyword evidence="5" id="KW-0862">Zinc</keyword>
<evidence type="ECO:0000256" key="1">
    <source>
        <dbReference type="ARBA" id="ARBA00004123"/>
    </source>
</evidence>
<dbReference type="Gene3D" id="3.30.160.60">
    <property type="entry name" value="Classic Zinc Finger"/>
    <property type="match status" value="6"/>
</dbReference>
<evidence type="ECO:0000256" key="4">
    <source>
        <dbReference type="ARBA" id="ARBA00022771"/>
    </source>
</evidence>
<feature type="domain" description="C2H2-type" evidence="11">
    <location>
        <begin position="252"/>
        <end position="279"/>
    </location>
</feature>
<dbReference type="InterPro" id="IPR036236">
    <property type="entry name" value="Znf_C2H2_sf"/>
</dbReference>
<keyword evidence="12" id="KW-1185">Reference proteome</keyword>
<dbReference type="InterPro" id="IPR050331">
    <property type="entry name" value="Zinc_finger"/>
</dbReference>
<proteinExistence type="predicted"/>
<dbReference type="FunFam" id="3.30.160.60:FF:000624">
    <property type="entry name" value="zinc finger protein 697"/>
    <property type="match status" value="1"/>
</dbReference>
<dbReference type="InterPro" id="IPR013087">
    <property type="entry name" value="Znf_C2H2_type"/>
</dbReference>
<feature type="domain" description="C2H2-type" evidence="11">
    <location>
        <begin position="336"/>
        <end position="363"/>
    </location>
</feature>
<evidence type="ECO:0000256" key="5">
    <source>
        <dbReference type="ARBA" id="ARBA00022833"/>
    </source>
</evidence>
<dbReference type="FunFam" id="3.30.160.60:FF:001289">
    <property type="entry name" value="Zinc finger protein 574"/>
    <property type="match status" value="1"/>
</dbReference>
<dbReference type="GeneID" id="105265380"/>
<feature type="domain" description="C2H2-type" evidence="11">
    <location>
        <begin position="196"/>
        <end position="223"/>
    </location>
</feature>
<dbReference type="AlphaFoldDB" id="A0A9R1T1R2"/>
<dbReference type="FunFam" id="3.30.160.60:FF:001049">
    <property type="entry name" value="zinc finger protein 319"/>
    <property type="match status" value="1"/>
</dbReference>
<dbReference type="PROSITE" id="PS00028">
    <property type="entry name" value="ZINC_FINGER_C2H2_1"/>
    <property type="match status" value="7"/>
</dbReference>
<dbReference type="FunFam" id="3.30.160.60:FF:000739">
    <property type="entry name" value="Zgc:171418 protein"/>
    <property type="match status" value="1"/>
</dbReference>
<dbReference type="GO" id="GO:0008270">
    <property type="term" value="F:zinc ion binding"/>
    <property type="evidence" value="ECO:0007669"/>
    <property type="project" value="UniProtKB-KW"/>
</dbReference>
<accession>A0A9R1T1R2</accession>
<evidence type="ECO:0000256" key="3">
    <source>
        <dbReference type="ARBA" id="ARBA00022737"/>
    </source>
</evidence>
<feature type="compositionally biased region" description="Basic and acidic residues" evidence="10">
    <location>
        <begin position="168"/>
        <end position="194"/>
    </location>
</feature>
<evidence type="ECO:0000313" key="13">
    <source>
        <dbReference type="RefSeq" id="XP_011301138.1"/>
    </source>
</evidence>
<keyword evidence="6" id="KW-0805">Transcription regulation</keyword>